<proteinExistence type="inferred from homology"/>
<dbReference type="GO" id="GO:0006882">
    <property type="term" value="P:intracellular zinc ion homeostasis"/>
    <property type="evidence" value="ECO:0007669"/>
    <property type="project" value="InterPro"/>
</dbReference>
<comment type="function">
    <text evidence="8">Functions as a zinc transporter.</text>
</comment>
<comment type="similarity">
    <text evidence="2 8">Belongs to the cation diffusion facilitator (CDF) transporter (TC 2.A.4) family. SLC30A subfamily.</text>
</comment>
<accession>A0A0G2FP41</accession>
<evidence type="ECO:0000256" key="3">
    <source>
        <dbReference type="ARBA" id="ARBA00022448"/>
    </source>
</evidence>
<comment type="caution">
    <text evidence="8">Lacks conserved residue(s) required for the propagation of feature annotation.</text>
</comment>
<dbReference type="PANTHER" id="PTHR45755:SF4">
    <property type="entry name" value="ZINC TRANSPORTER 7"/>
    <property type="match status" value="1"/>
</dbReference>
<dbReference type="GO" id="GO:0031410">
    <property type="term" value="C:cytoplasmic vesicle"/>
    <property type="evidence" value="ECO:0007669"/>
    <property type="project" value="TreeGrafter"/>
</dbReference>
<dbReference type="OrthoDB" id="78669at2759"/>
<keyword evidence="8" id="KW-0256">Endoplasmic reticulum</keyword>
<evidence type="ECO:0000313" key="11">
    <source>
        <dbReference type="Proteomes" id="UP000034680"/>
    </source>
</evidence>
<dbReference type="InterPro" id="IPR058533">
    <property type="entry name" value="Cation_efflux_TM"/>
</dbReference>
<dbReference type="InterPro" id="IPR045316">
    <property type="entry name" value="Msc2-like"/>
</dbReference>
<reference evidence="10 11" key="1">
    <citation type="submission" date="2015-05" db="EMBL/GenBank/DDBJ databases">
        <title>Distinctive expansion of gene families associated with plant cell wall degradation and secondary metabolism in the genomes of grapevine trunk pathogens.</title>
        <authorList>
            <person name="Lawrence D.P."/>
            <person name="Travadon R."/>
            <person name="Rolshausen P.E."/>
            <person name="Baumgartner K."/>
        </authorList>
    </citation>
    <scope>NUCLEOTIDE SEQUENCE [LARGE SCALE GENOMIC DNA]</scope>
    <source>
        <strain evidence="10">DA912</strain>
    </source>
</reference>
<evidence type="ECO:0000256" key="1">
    <source>
        <dbReference type="ARBA" id="ARBA00004141"/>
    </source>
</evidence>
<name>A0A0G2FP41_9PEZI</name>
<sequence>MAEKDSRRIFYFMSLNFGFMTVQAFYGYITDSLGLLSDSIHMFFDCVALGVGLFASVASKWPPSARFPYGFGKIETLSGFANGVFLVLISVEIMIEAVERIVEGRETKRLAELFIIRMGILTLIHTHYRRRAAIHMITATITVITSMRSLTGTNITTTTTILMRTTTRT</sequence>
<gene>
    <name evidence="10" type="ORF">UCDDA912_g04189</name>
</gene>
<keyword evidence="11" id="KW-1185">Reference proteome</keyword>
<dbReference type="GO" id="GO:0005789">
    <property type="term" value="C:endoplasmic reticulum membrane"/>
    <property type="evidence" value="ECO:0007669"/>
    <property type="project" value="UniProtKB-SubCell"/>
</dbReference>
<dbReference type="GO" id="GO:1904257">
    <property type="term" value="P:zinc ion import into Golgi lumen"/>
    <property type="evidence" value="ECO:0007669"/>
    <property type="project" value="TreeGrafter"/>
</dbReference>
<dbReference type="GO" id="GO:0005385">
    <property type="term" value="F:zinc ion transmembrane transporter activity"/>
    <property type="evidence" value="ECO:0007669"/>
    <property type="project" value="UniProtKB-UniRule"/>
</dbReference>
<dbReference type="Pfam" id="PF01545">
    <property type="entry name" value="Cation_efflux"/>
    <property type="match status" value="1"/>
</dbReference>
<keyword evidence="6 8" id="KW-0406">Ion transport</keyword>
<evidence type="ECO:0000259" key="9">
    <source>
        <dbReference type="Pfam" id="PF01545"/>
    </source>
</evidence>
<keyword evidence="3 8" id="KW-0813">Transport</keyword>
<dbReference type="GO" id="GO:0005794">
    <property type="term" value="C:Golgi apparatus"/>
    <property type="evidence" value="ECO:0007669"/>
    <property type="project" value="TreeGrafter"/>
</dbReference>
<dbReference type="STRING" id="1214573.A0A0G2FP41"/>
<dbReference type="Gene3D" id="1.20.1510.10">
    <property type="entry name" value="Cation efflux protein transmembrane domain"/>
    <property type="match status" value="1"/>
</dbReference>
<keyword evidence="4 8" id="KW-0812">Transmembrane</keyword>
<evidence type="ECO:0000313" key="10">
    <source>
        <dbReference type="EMBL" id="KKY35801.1"/>
    </source>
</evidence>
<feature type="transmembrane region" description="Helical" evidence="8">
    <location>
        <begin position="40"/>
        <end position="58"/>
    </location>
</feature>
<dbReference type="SUPFAM" id="SSF161111">
    <property type="entry name" value="Cation efflux protein transmembrane domain-like"/>
    <property type="match status" value="1"/>
</dbReference>
<feature type="domain" description="Cation efflux protein transmembrane" evidence="9">
    <location>
        <begin position="9"/>
        <end position="133"/>
    </location>
</feature>
<dbReference type="EMBL" id="LCUC01000145">
    <property type="protein sequence ID" value="KKY35801.1"/>
    <property type="molecule type" value="Genomic_DNA"/>
</dbReference>
<dbReference type="InterPro" id="IPR002524">
    <property type="entry name" value="Cation_efflux"/>
</dbReference>
<evidence type="ECO:0000256" key="7">
    <source>
        <dbReference type="ARBA" id="ARBA00023136"/>
    </source>
</evidence>
<evidence type="ECO:0000256" key="6">
    <source>
        <dbReference type="ARBA" id="ARBA00023065"/>
    </source>
</evidence>
<dbReference type="InterPro" id="IPR027469">
    <property type="entry name" value="Cation_efflux_TMD_sf"/>
</dbReference>
<feature type="transmembrane region" description="Helical" evidence="8">
    <location>
        <begin position="9"/>
        <end position="28"/>
    </location>
</feature>
<comment type="caution">
    <text evidence="10">The sequence shown here is derived from an EMBL/GenBank/DDBJ whole genome shotgun (WGS) entry which is preliminary data.</text>
</comment>
<organism evidence="10 11">
    <name type="scientific">Diaporthe ampelina</name>
    <dbReference type="NCBI Taxonomy" id="1214573"/>
    <lineage>
        <taxon>Eukaryota</taxon>
        <taxon>Fungi</taxon>
        <taxon>Dikarya</taxon>
        <taxon>Ascomycota</taxon>
        <taxon>Pezizomycotina</taxon>
        <taxon>Sordariomycetes</taxon>
        <taxon>Sordariomycetidae</taxon>
        <taxon>Diaporthales</taxon>
        <taxon>Diaporthaceae</taxon>
        <taxon>Diaporthe</taxon>
    </lineage>
</organism>
<keyword evidence="5 8" id="KW-1133">Transmembrane helix</keyword>
<dbReference type="PANTHER" id="PTHR45755">
    <property type="match status" value="1"/>
</dbReference>
<keyword evidence="7 8" id="KW-0472">Membrane</keyword>
<dbReference type="Proteomes" id="UP000034680">
    <property type="component" value="Unassembled WGS sequence"/>
</dbReference>
<comment type="subcellular location">
    <subcellularLocation>
        <location evidence="8">Endoplasmic reticulum membrane</location>
        <topology evidence="8">Multi-pass membrane protein</topology>
    </subcellularLocation>
    <subcellularLocation>
        <location evidence="1">Membrane</location>
        <topology evidence="1">Multi-pass membrane protein</topology>
    </subcellularLocation>
</comment>
<dbReference type="AlphaFoldDB" id="A0A0G2FP41"/>
<reference evidence="10 11" key="2">
    <citation type="submission" date="2015-05" db="EMBL/GenBank/DDBJ databases">
        <authorList>
            <person name="Morales-Cruz A."/>
            <person name="Amrine K.C."/>
            <person name="Cantu D."/>
        </authorList>
    </citation>
    <scope>NUCLEOTIDE SEQUENCE [LARGE SCALE GENOMIC DNA]</scope>
    <source>
        <strain evidence="10">DA912</strain>
    </source>
</reference>
<evidence type="ECO:0000256" key="8">
    <source>
        <dbReference type="RuleBase" id="RU369017"/>
    </source>
</evidence>
<protein>
    <recommendedName>
        <fullName evidence="8">Zinc transporter</fullName>
    </recommendedName>
</protein>
<evidence type="ECO:0000256" key="5">
    <source>
        <dbReference type="ARBA" id="ARBA00022989"/>
    </source>
</evidence>
<evidence type="ECO:0000256" key="4">
    <source>
        <dbReference type="ARBA" id="ARBA00022692"/>
    </source>
</evidence>
<evidence type="ECO:0000256" key="2">
    <source>
        <dbReference type="ARBA" id="ARBA00008873"/>
    </source>
</evidence>
<dbReference type="NCBIfam" id="TIGR01297">
    <property type="entry name" value="CDF"/>
    <property type="match status" value="1"/>
</dbReference>